<dbReference type="STRING" id="1802165.A3F94_02215"/>
<organism evidence="1 2">
    <name type="scientific">Candidatus Spechtbacteria bacterium RIFCSPLOWO2_12_FULL_38_22</name>
    <dbReference type="NCBI Taxonomy" id="1802165"/>
    <lineage>
        <taxon>Bacteria</taxon>
        <taxon>Candidatus Spechtiibacteriota</taxon>
    </lineage>
</organism>
<protein>
    <submittedName>
        <fullName evidence="1">Uncharacterized protein</fullName>
    </submittedName>
</protein>
<dbReference type="Proteomes" id="UP000176770">
    <property type="component" value="Unassembled WGS sequence"/>
</dbReference>
<name>A0A1G2HG63_9BACT</name>
<dbReference type="AlphaFoldDB" id="A0A1G2HG63"/>
<comment type="caution">
    <text evidence="1">The sequence shown here is derived from an EMBL/GenBank/DDBJ whole genome shotgun (WGS) entry which is preliminary data.</text>
</comment>
<sequence>MIENPFKEIQVGTTKDIPSDVKTEQIELTLEQQSVRGDIMFWIAQGRIDRVLEIKKKFNLPDEVFQEMAAGGIESLIRNKQIDTALKIKRSLKMSDEVFQEAAKKGIVYQVKIGGIDTALKMKRKLKMSEGAFQGAVKEGIVPWLKNGDVDTVLKMKRKLKMSDEAFQEAAKEGIKYLLNGGNIDAALKIKEKFKIADEFFFLPEVQEAAREGIKHLLNGGNIDAALKIKERLNVSDIDIFDELESVKKSNLEKGNPYENHEWLMGVDKARESSALSSLLCRREEDIRTAMGITNTQEEGEISDEQIAVLTERIKRIQEIIQEEWVRFAEDIAQSIHIAELEKRVLVPNDTRTGPTLWRAINGLVSRFIVLEYAGVKGLINNLREQELIEVIRDGMNAFLKVYEMDIPLYDKLYEEFDDARVGQNRPMEVYLGRDGVYAWTGRKIQDIARWHRMDPKVKERIRAEGNILEIRPKYIVYPRYIKNNVPYIVKRAYLEQEQISIDQNPMFFDTGYTGSIPEDIMKVMGFKPKEIESRIRLLSTDTADRRVRGVPKNMRTGILEYIENNAKGEHGAEGLWLNPKTGKIEHIAEPTRPKEQFRYQMVRQALMRHYWFVENNR</sequence>
<accession>A0A1G2HG63</accession>
<proteinExistence type="predicted"/>
<evidence type="ECO:0000313" key="2">
    <source>
        <dbReference type="Proteomes" id="UP000176770"/>
    </source>
</evidence>
<gene>
    <name evidence="1" type="ORF">A3F94_02215</name>
</gene>
<reference evidence="1 2" key="1">
    <citation type="journal article" date="2016" name="Nat. Commun.">
        <title>Thousands of microbial genomes shed light on interconnected biogeochemical processes in an aquifer system.</title>
        <authorList>
            <person name="Anantharaman K."/>
            <person name="Brown C.T."/>
            <person name="Hug L.A."/>
            <person name="Sharon I."/>
            <person name="Castelle C.J."/>
            <person name="Probst A.J."/>
            <person name="Thomas B.C."/>
            <person name="Singh A."/>
            <person name="Wilkins M.J."/>
            <person name="Karaoz U."/>
            <person name="Brodie E.L."/>
            <person name="Williams K.H."/>
            <person name="Hubbard S.S."/>
            <person name="Banfield J.F."/>
        </authorList>
    </citation>
    <scope>NUCLEOTIDE SEQUENCE [LARGE SCALE GENOMIC DNA]</scope>
</reference>
<evidence type="ECO:0000313" key="1">
    <source>
        <dbReference type="EMBL" id="OGZ61359.1"/>
    </source>
</evidence>
<dbReference type="EMBL" id="MHOK01000024">
    <property type="protein sequence ID" value="OGZ61359.1"/>
    <property type="molecule type" value="Genomic_DNA"/>
</dbReference>